<protein>
    <submittedName>
        <fullName evidence="1">Uncharacterized protein</fullName>
    </submittedName>
</protein>
<keyword evidence="2" id="KW-1185">Reference proteome</keyword>
<evidence type="ECO:0000313" key="1">
    <source>
        <dbReference type="EMBL" id="GAA1593315.1"/>
    </source>
</evidence>
<sequence>MNGWEFAAELITKAYWPIIVGLLLLTQRKPITRLVDRVRRGTGPGGVAFEADPSALLAEAVADAVQPAQLPTEDDSAGSGEARQQAVMQRRRDIEEVAKRAAEWGQYIARHYPPEERGQYWEPALEWMSDGSVEIPGGRRAQAEHWAPLGPVEFPPAPPEASLWYFRTKRAEKEAEGNDSRPS</sequence>
<dbReference type="RefSeq" id="WP_344218702.1">
    <property type="nucleotide sequence ID" value="NZ_BAAAOS010000038.1"/>
</dbReference>
<evidence type="ECO:0000313" key="2">
    <source>
        <dbReference type="Proteomes" id="UP001500393"/>
    </source>
</evidence>
<dbReference type="Proteomes" id="UP001500393">
    <property type="component" value="Unassembled WGS sequence"/>
</dbReference>
<accession>A0ABN2E4Q9</accession>
<dbReference type="EMBL" id="BAAAOS010000038">
    <property type="protein sequence ID" value="GAA1593315.1"/>
    <property type="molecule type" value="Genomic_DNA"/>
</dbReference>
<organism evidence="1 2">
    <name type="scientific">Kribbella sancticallisti</name>
    <dbReference type="NCBI Taxonomy" id="460087"/>
    <lineage>
        <taxon>Bacteria</taxon>
        <taxon>Bacillati</taxon>
        <taxon>Actinomycetota</taxon>
        <taxon>Actinomycetes</taxon>
        <taxon>Propionibacteriales</taxon>
        <taxon>Kribbellaceae</taxon>
        <taxon>Kribbella</taxon>
    </lineage>
</organism>
<proteinExistence type="predicted"/>
<reference evidence="1 2" key="1">
    <citation type="journal article" date="2019" name="Int. J. Syst. Evol. Microbiol.">
        <title>The Global Catalogue of Microorganisms (GCM) 10K type strain sequencing project: providing services to taxonomists for standard genome sequencing and annotation.</title>
        <authorList>
            <consortium name="The Broad Institute Genomics Platform"/>
            <consortium name="The Broad Institute Genome Sequencing Center for Infectious Disease"/>
            <person name="Wu L."/>
            <person name="Ma J."/>
        </authorList>
    </citation>
    <scope>NUCLEOTIDE SEQUENCE [LARGE SCALE GENOMIC DNA]</scope>
    <source>
        <strain evidence="1 2">JCM 14969</strain>
    </source>
</reference>
<name>A0ABN2E4Q9_9ACTN</name>
<gene>
    <name evidence="1" type="ORF">GCM10009789_54180</name>
</gene>
<comment type="caution">
    <text evidence="1">The sequence shown here is derived from an EMBL/GenBank/DDBJ whole genome shotgun (WGS) entry which is preliminary data.</text>
</comment>